<feature type="repeat" description="PPR" evidence="3">
    <location>
        <begin position="44"/>
        <end position="78"/>
    </location>
</feature>
<protein>
    <recommendedName>
        <fullName evidence="6">Pentatricopeptide repeat-containing protein</fullName>
    </recommendedName>
</protein>
<comment type="similarity">
    <text evidence="1">Belongs to the PPR family. P subfamily.</text>
</comment>
<dbReference type="NCBIfam" id="TIGR00756">
    <property type="entry name" value="PPR"/>
    <property type="match status" value="2"/>
</dbReference>
<reference evidence="4" key="1">
    <citation type="submission" date="2023-05" db="EMBL/GenBank/DDBJ databases">
        <authorList>
            <person name="Huff M."/>
        </authorList>
    </citation>
    <scope>NUCLEOTIDE SEQUENCE</scope>
</reference>
<dbReference type="Proteomes" id="UP000834106">
    <property type="component" value="Chromosome 1"/>
</dbReference>
<evidence type="ECO:0000313" key="4">
    <source>
        <dbReference type="EMBL" id="CAI9754961.1"/>
    </source>
</evidence>
<dbReference type="AlphaFoldDB" id="A0AAD2DKS3"/>
<keyword evidence="2" id="KW-0677">Repeat</keyword>
<evidence type="ECO:0000256" key="1">
    <source>
        <dbReference type="ARBA" id="ARBA00007626"/>
    </source>
</evidence>
<evidence type="ECO:0008006" key="6">
    <source>
        <dbReference type="Google" id="ProtNLM"/>
    </source>
</evidence>
<gene>
    <name evidence="4" type="ORF">FPE_LOCUS2392</name>
</gene>
<dbReference type="Pfam" id="PF13041">
    <property type="entry name" value="PPR_2"/>
    <property type="match status" value="1"/>
</dbReference>
<dbReference type="PANTHER" id="PTHR47939:SF13">
    <property type="entry name" value="OS03G0201400 PROTEIN"/>
    <property type="match status" value="1"/>
</dbReference>
<dbReference type="InterPro" id="IPR011990">
    <property type="entry name" value="TPR-like_helical_dom_sf"/>
</dbReference>
<organism evidence="4 5">
    <name type="scientific">Fraxinus pennsylvanica</name>
    <dbReference type="NCBI Taxonomy" id="56036"/>
    <lineage>
        <taxon>Eukaryota</taxon>
        <taxon>Viridiplantae</taxon>
        <taxon>Streptophyta</taxon>
        <taxon>Embryophyta</taxon>
        <taxon>Tracheophyta</taxon>
        <taxon>Spermatophyta</taxon>
        <taxon>Magnoliopsida</taxon>
        <taxon>eudicotyledons</taxon>
        <taxon>Gunneridae</taxon>
        <taxon>Pentapetalae</taxon>
        <taxon>asterids</taxon>
        <taxon>lamiids</taxon>
        <taxon>Lamiales</taxon>
        <taxon>Oleaceae</taxon>
        <taxon>Oleeae</taxon>
        <taxon>Fraxinus</taxon>
    </lineage>
</organism>
<sequence length="149" mass="16692">MEKNGCKPDVISYNVIISGLCREGKAREAHDLLEDMPRRKCFPDVVTYRILVDGLCDQMHLKEGAGILDEMVFKGYVSRSSSVSKFIGELVRDHKMEILWTVLNSLAKRNAIISDIWRLVISPVCKKDNHYDASEVVSLLISTGAHSVG</sequence>
<dbReference type="Gene3D" id="1.25.40.10">
    <property type="entry name" value="Tetratricopeptide repeat domain"/>
    <property type="match status" value="1"/>
</dbReference>
<evidence type="ECO:0000313" key="5">
    <source>
        <dbReference type="Proteomes" id="UP000834106"/>
    </source>
</evidence>
<accession>A0AAD2DKS3</accession>
<proteinExistence type="inferred from homology"/>
<dbReference type="InterPro" id="IPR002885">
    <property type="entry name" value="PPR_rpt"/>
</dbReference>
<feature type="repeat" description="PPR" evidence="3">
    <location>
        <begin position="9"/>
        <end position="43"/>
    </location>
</feature>
<name>A0AAD2DKS3_9LAMI</name>
<evidence type="ECO:0000256" key="2">
    <source>
        <dbReference type="ARBA" id="ARBA00022737"/>
    </source>
</evidence>
<dbReference type="PANTHER" id="PTHR47939">
    <property type="entry name" value="MEMBRANE-ASSOCIATED SALT-INDUCIBLE PROTEIN-LIKE"/>
    <property type="match status" value="1"/>
</dbReference>
<keyword evidence="5" id="KW-1185">Reference proteome</keyword>
<dbReference type="EMBL" id="OU503036">
    <property type="protein sequence ID" value="CAI9754961.1"/>
    <property type="molecule type" value="Genomic_DNA"/>
</dbReference>
<dbReference type="InterPro" id="IPR050667">
    <property type="entry name" value="PPR-containing_protein"/>
</dbReference>
<evidence type="ECO:0000256" key="3">
    <source>
        <dbReference type="PROSITE-ProRule" id="PRU00708"/>
    </source>
</evidence>
<dbReference type="PROSITE" id="PS51375">
    <property type="entry name" value="PPR"/>
    <property type="match status" value="2"/>
</dbReference>